<dbReference type="FunFam" id="1.20.120.1240:FF:000015">
    <property type="entry name" value="Dynamin-2A"/>
    <property type="match status" value="1"/>
</dbReference>
<evidence type="ECO:0000256" key="5">
    <source>
        <dbReference type="ARBA" id="ARBA00023134"/>
    </source>
</evidence>
<evidence type="ECO:0000256" key="8">
    <source>
        <dbReference type="SAM" id="MobiDB-lite"/>
    </source>
</evidence>
<dbReference type="OrthoDB" id="5562561at2759"/>
<dbReference type="PANTHER" id="PTHR11566">
    <property type="entry name" value="DYNAMIN"/>
    <property type="match status" value="1"/>
</dbReference>
<dbReference type="GO" id="GO:0005737">
    <property type="term" value="C:cytoplasm"/>
    <property type="evidence" value="ECO:0007669"/>
    <property type="project" value="TreeGrafter"/>
</dbReference>
<dbReference type="InterPro" id="IPR020850">
    <property type="entry name" value="GED_dom"/>
</dbReference>
<dbReference type="Pfam" id="PF00169">
    <property type="entry name" value="PH"/>
    <property type="match status" value="1"/>
</dbReference>
<dbReference type="GO" id="GO:0003924">
    <property type="term" value="F:GTPase activity"/>
    <property type="evidence" value="ECO:0007669"/>
    <property type="project" value="InterPro"/>
</dbReference>
<evidence type="ECO:0000256" key="1">
    <source>
        <dbReference type="ARBA" id="ARBA00011980"/>
    </source>
</evidence>
<dbReference type="GO" id="GO:0005525">
    <property type="term" value="F:GTP binding"/>
    <property type="evidence" value="ECO:0007669"/>
    <property type="project" value="UniProtKB-KW"/>
</dbReference>
<feature type="compositionally biased region" description="Basic and acidic residues" evidence="8">
    <location>
        <begin position="504"/>
        <end position="525"/>
    </location>
</feature>
<organism evidence="12 13">
    <name type="scientific">Spirodela intermedia</name>
    <name type="common">Intermediate duckweed</name>
    <dbReference type="NCBI Taxonomy" id="51605"/>
    <lineage>
        <taxon>Eukaryota</taxon>
        <taxon>Viridiplantae</taxon>
        <taxon>Streptophyta</taxon>
        <taxon>Embryophyta</taxon>
        <taxon>Tracheophyta</taxon>
        <taxon>Spermatophyta</taxon>
        <taxon>Magnoliopsida</taxon>
        <taxon>Liliopsida</taxon>
        <taxon>Araceae</taxon>
        <taxon>Lemnoideae</taxon>
        <taxon>Spirodela</taxon>
    </lineage>
</organism>
<gene>
    <name evidence="12" type="ORF">SI8410_14018348</name>
</gene>
<dbReference type="InterPro" id="IPR045063">
    <property type="entry name" value="Dynamin_N"/>
</dbReference>
<keyword evidence="3 7" id="KW-0547">Nucleotide-binding</keyword>
<evidence type="ECO:0000313" key="12">
    <source>
        <dbReference type="EMBL" id="CAA7407670.1"/>
    </source>
</evidence>
<dbReference type="AlphaFoldDB" id="A0A7I8LCT1"/>
<dbReference type="InterPro" id="IPR000375">
    <property type="entry name" value="Dynamin_stalk"/>
</dbReference>
<reference evidence="12" key="1">
    <citation type="submission" date="2020-02" db="EMBL/GenBank/DDBJ databases">
        <authorList>
            <person name="Scholz U."/>
            <person name="Mascher M."/>
            <person name="Fiebig A."/>
        </authorList>
    </citation>
    <scope>NUCLEOTIDE SEQUENCE</scope>
</reference>
<feature type="compositionally biased region" description="Polar residues" evidence="8">
    <location>
        <begin position="836"/>
        <end position="851"/>
    </location>
</feature>
<feature type="compositionally biased region" description="Polar residues" evidence="8">
    <location>
        <begin position="896"/>
        <end position="910"/>
    </location>
</feature>
<keyword evidence="2" id="KW-0493">Microtubule</keyword>
<protein>
    <recommendedName>
        <fullName evidence="1">dynamin GTPase</fullName>
        <ecNumber evidence="1">3.6.5.5</ecNumber>
    </recommendedName>
</protein>
<dbReference type="FunFam" id="3.40.50.300:FF:000722">
    <property type="entry name" value="Dynamin-2B isoform A"/>
    <property type="match status" value="1"/>
</dbReference>
<feature type="domain" description="Dynamin-type G" evidence="11">
    <location>
        <begin position="34"/>
        <end position="306"/>
    </location>
</feature>
<feature type="domain" description="GED" evidence="10">
    <location>
        <begin position="743"/>
        <end position="836"/>
    </location>
</feature>
<feature type="domain" description="PH" evidence="9">
    <location>
        <begin position="575"/>
        <end position="701"/>
    </location>
</feature>
<dbReference type="PANTHER" id="PTHR11566:SF57">
    <property type="entry name" value="DYNAMIN-2B"/>
    <property type="match status" value="1"/>
</dbReference>
<keyword evidence="13" id="KW-1185">Reference proteome</keyword>
<evidence type="ECO:0000256" key="4">
    <source>
        <dbReference type="ARBA" id="ARBA00022801"/>
    </source>
</evidence>
<dbReference type="PROSITE" id="PS51718">
    <property type="entry name" value="G_DYNAMIN_2"/>
    <property type="match status" value="1"/>
</dbReference>
<dbReference type="InterPro" id="IPR001849">
    <property type="entry name" value="PH_domain"/>
</dbReference>
<dbReference type="SMART" id="SM00053">
    <property type="entry name" value="DYNc"/>
    <property type="match status" value="1"/>
</dbReference>
<dbReference type="SMART" id="SM00302">
    <property type="entry name" value="GED"/>
    <property type="match status" value="1"/>
</dbReference>
<evidence type="ECO:0000313" key="13">
    <source>
        <dbReference type="Proteomes" id="UP000663760"/>
    </source>
</evidence>
<dbReference type="PRINTS" id="PR00195">
    <property type="entry name" value="DYNAMIN"/>
</dbReference>
<evidence type="ECO:0000259" key="11">
    <source>
        <dbReference type="PROSITE" id="PS51718"/>
    </source>
</evidence>
<dbReference type="InterPro" id="IPR003130">
    <property type="entry name" value="GED"/>
</dbReference>
<dbReference type="Gene3D" id="1.20.120.1240">
    <property type="entry name" value="Dynamin, middle domain"/>
    <property type="match status" value="1"/>
</dbReference>
<dbReference type="FunFam" id="1.20.120.1240:FF:000017">
    <property type="entry name" value="Dynamin-2A"/>
    <property type="match status" value="1"/>
</dbReference>
<evidence type="ECO:0000256" key="3">
    <source>
        <dbReference type="ARBA" id="ARBA00022741"/>
    </source>
</evidence>
<dbReference type="PROSITE" id="PS00410">
    <property type="entry name" value="G_DYNAMIN_1"/>
    <property type="match status" value="1"/>
</dbReference>
<dbReference type="Proteomes" id="UP000663760">
    <property type="component" value="Chromosome 14"/>
</dbReference>
<dbReference type="InterPro" id="IPR001401">
    <property type="entry name" value="Dynamin_GTPase"/>
</dbReference>
<dbReference type="PROSITE" id="PS51388">
    <property type="entry name" value="GED"/>
    <property type="match status" value="1"/>
</dbReference>
<evidence type="ECO:0000259" key="9">
    <source>
        <dbReference type="PROSITE" id="PS50003"/>
    </source>
</evidence>
<keyword evidence="6" id="KW-0505">Motor protein</keyword>
<feature type="compositionally biased region" description="Polar residues" evidence="8">
    <location>
        <begin position="533"/>
        <end position="547"/>
    </location>
</feature>
<keyword evidence="5 7" id="KW-0342">GTP-binding</keyword>
<keyword evidence="4" id="KW-0378">Hydrolase</keyword>
<dbReference type="SUPFAM" id="SSF50729">
    <property type="entry name" value="PH domain-like"/>
    <property type="match status" value="1"/>
</dbReference>
<feature type="region of interest" description="Disordered" evidence="8">
    <location>
        <begin position="504"/>
        <end position="582"/>
    </location>
</feature>
<feature type="compositionally biased region" description="Basic and acidic residues" evidence="8">
    <location>
        <begin position="550"/>
        <end position="564"/>
    </location>
</feature>
<evidence type="ECO:0000259" key="10">
    <source>
        <dbReference type="PROSITE" id="PS51388"/>
    </source>
</evidence>
<dbReference type="GO" id="GO:0008017">
    <property type="term" value="F:microtubule binding"/>
    <property type="evidence" value="ECO:0007669"/>
    <property type="project" value="TreeGrafter"/>
</dbReference>
<dbReference type="InterPro" id="IPR030381">
    <property type="entry name" value="G_DYNAMIN_dom"/>
</dbReference>
<dbReference type="InterPro" id="IPR022812">
    <property type="entry name" value="Dynamin"/>
</dbReference>
<evidence type="ECO:0000256" key="6">
    <source>
        <dbReference type="ARBA" id="ARBA00023175"/>
    </source>
</evidence>
<comment type="similarity">
    <text evidence="7">Belongs to the TRAFAC class dynamin-like GTPase superfamily. Dynamin/Fzo/YdjA family.</text>
</comment>
<dbReference type="Pfam" id="PF01031">
    <property type="entry name" value="Dynamin_M"/>
    <property type="match status" value="1"/>
</dbReference>
<dbReference type="EMBL" id="LR746277">
    <property type="protein sequence ID" value="CAA7407670.1"/>
    <property type="molecule type" value="Genomic_DNA"/>
</dbReference>
<dbReference type="SMART" id="SM00233">
    <property type="entry name" value="PH"/>
    <property type="match status" value="1"/>
</dbReference>
<evidence type="ECO:0000256" key="2">
    <source>
        <dbReference type="ARBA" id="ARBA00022701"/>
    </source>
</evidence>
<dbReference type="CDD" id="cd08771">
    <property type="entry name" value="DLP_1"/>
    <property type="match status" value="1"/>
</dbReference>
<feature type="compositionally biased region" description="Basic and acidic residues" evidence="8">
    <location>
        <begin position="637"/>
        <end position="649"/>
    </location>
</feature>
<name>A0A7I8LCT1_SPIIN</name>
<feature type="region of interest" description="Disordered" evidence="8">
    <location>
        <begin position="825"/>
        <end position="929"/>
    </location>
</feature>
<dbReference type="FunFam" id="2.30.29.30:FF:000212">
    <property type="entry name" value="Dynamin-2A"/>
    <property type="match status" value="1"/>
</dbReference>
<evidence type="ECO:0000256" key="7">
    <source>
        <dbReference type="RuleBase" id="RU003932"/>
    </source>
</evidence>
<feature type="region of interest" description="Disordered" evidence="8">
    <location>
        <begin position="628"/>
        <end position="654"/>
    </location>
</feature>
<dbReference type="Gene3D" id="3.40.50.300">
    <property type="entry name" value="P-loop containing nucleotide triphosphate hydrolases"/>
    <property type="match status" value="1"/>
</dbReference>
<feature type="compositionally biased region" description="Low complexity" evidence="8">
    <location>
        <begin position="881"/>
        <end position="895"/>
    </location>
</feature>
<dbReference type="InterPro" id="IPR019762">
    <property type="entry name" value="Dynamin_GTPase_CS"/>
</dbReference>
<dbReference type="GO" id="GO:0005874">
    <property type="term" value="C:microtubule"/>
    <property type="evidence" value="ECO:0007669"/>
    <property type="project" value="UniProtKB-KW"/>
</dbReference>
<dbReference type="Gene3D" id="2.30.29.30">
    <property type="entry name" value="Pleckstrin-homology domain (PH domain)/Phosphotyrosine-binding domain (PTB)"/>
    <property type="match status" value="1"/>
</dbReference>
<dbReference type="GO" id="GO:0016020">
    <property type="term" value="C:membrane"/>
    <property type="evidence" value="ECO:0007669"/>
    <property type="project" value="TreeGrafter"/>
</dbReference>
<sequence length="929" mass="100966">MEAMEELIKLGECMVQAAALLSDEDADEASNRRASTFLNIVAFGNVGAGKSAVLNSLIGHPVLPTGENGATRAPISIDLQRDPSLNTKSIMLQIDNKTQQVSASSLRHSLQERLKNVAAVGRGRSDEIYLKLRTSTAPPLKLIDLPGLDQRAMDESTVSDYAAHNDAILLVIVPAAQAPEISSSRALRLAKEFDADGTRTIGVISKIDQAAGDQKSLAAVQALLSNQGPPRASDIPWVALIGQSVAIASAQSGSVGPDNSLETAWRAESESLKSILTGAPQGKLGRIALVDTLAKQIRKRMKVRLPNLLSGLQGKSQIVQDELVRLGEQMVHSAEGTRAIALELCREFEDKFLQHIATGEGGGWKVVASFEGSFPNRIKQLPLDRHFDINNVKRVVLEADGYQPYLISPEKGLRSLIRGVLELAKEPSRLCVDEVHHVLIDIVSAAANATPGLGRYPPFKREVVAIASSALDGFRNEAKKMVVALVDMERAFVPPQHFIRLVQRRMDRQRREEELKNRSTKKGNEAEQAILNRASSPQTGSQQTGGSLKSMKDKSNQQDKDTKEGSALQTAGPGGEITAGWLLKKSGKTNGWSRRWFVLNEKTGKLGYTKKQEERHFRGVITLEECNLEEVSDEEEPPPKGSKDSKKANGQDSGKVSSLVFKITSKVAYKTVLKAHSALVLKAENTADKVEWVNKIKNVIQPSKGNLNKGLPPSEVGHSLRQSHSDGSLDTMARRPADPEEELRWMSQEVRGYVEAVLNSLAANVPKAVVLCQVEKAKEDMLNQLYSSISAQNTVRIEELLQEDQNVKRKRERFQKQSSLLSKLTRQLSIHDDRGTSWSNGPASSENSPRTPASPGNDWRSAFDAAANGPASNPVGEPRSRSLSSGRGRPSSGASQNGDLGSGPNSGSRRTPNRLPPAPPQSNSSSYKF</sequence>
<proteinExistence type="inferred from homology"/>
<dbReference type="Pfam" id="PF02212">
    <property type="entry name" value="GED"/>
    <property type="match status" value="1"/>
</dbReference>
<dbReference type="Pfam" id="PF00350">
    <property type="entry name" value="Dynamin_N"/>
    <property type="match status" value="1"/>
</dbReference>
<dbReference type="InterPro" id="IPR011993">
    <property type="entry name" value="PH-like_dom_sf"/>
</dbReference>
<dbReference type="PROSITE" id="PS50003">
    <property type="entry name" value="PH_DOMAIN"/>
    <property type="match status" value="1"/>
</dbReference>
<accession>A0A7I8LCT1</accession>
<feature type="region of interest" description="Disordered" evidence="8">
    <location>
        <begin position="704"/>
        <end position="736"/>
    </location>
</feature>
<dbReference type="EC" id="3.6.5.5" evidence="1"/>
<dbReference type="SUPFAM" id="SSF52540">
    <property type="entry name" value="P-loop containing nucleoside triphosphate hydrolases"/>
    <property type="match status" value="1"/>
</dbReference>
<dbReference type="InterPro" id="IPR027417">
    <property type="entry name" value="P-loop_NTPase"/>
</dbReference>